<gene>
    <name evidence="2" type="ORF">SAMN06265174_102423</name>
</gene>
<evidence type="ECO:0000256" key="1">
    <source>
        <dbReference type="SAM" id="MobiDB-lite"/>
    </source>
</evidence>
<evidence type="ECO:0000313" key="3">
    <source>
        <dbReference type="Proteomes" id="UP000315460"/>
    </source>
</evidence>
<accession>A0ABY1MZ80</accession>
<dbReference type="Proteomes" id="UP000315460">
    <property type="component" value="Unassembled WGS sequence"/>
</dbReference>
<feature type="compositionally biased region" description="Basic residues" evidence="1">
    <location>
        <begin position="16"/>
        <end position="25"/>
    </location>
</feature>
<evidence type="ECO:0000313" key="2">
    <source>
        <dbReference type="EMBL" id="SMO57591.1"/>
    </source>
</evidence>
<dbReference type="EMBL" id="FXTG01000002">
    <property type="protein sequence ID" value="SMO57591.1"/>
    <property type="molecule type" value="Genomic_DNA"/>
</dbReference>
<organism evidence="2 3">
    <name type="scientific">Dietzia kunjamensis subsp. schimae</name>
    <dbReference type="NCBI Taxonomy" id="498198"/>
    <lineage>
        <taxon>Bacteria</taxon>
        <taxon>Bacillati</taxon>
        <taxon>Actinomycetota</taxon>
        <taxon>Actinomycetes</taxon>
        <taxon>Mycobacteriales</taxon>
        <taxon>Dietziaceae</taxon>
        <taxon>Dietzia</taxon>
    </lineage>
</organism>
<name>A0ABY1MZ80_9ACTN</name>
<reference evidence="2 3" key="1">
    <citation type="submission" date="2017-05" db="EMBL/GenBank/DDBJ databases">
        <authorList>
            <person name="Varghese N."/>
            <person name="Submissions S."/>
        </authorList>
    </citation>
    <scope>NUCLEOTIDE SEQUENCE [LARGE SCALE GENOMIC DNA]</scope>
    <source>
        <strain evidence="2 3">DSM 45139</strain>
    </source>
</reference>
<protein>
    <submittedName>
        <fullName evidence="2">Uncharacterized protein</fullName>
    </submittedName>
</protein>
<feature type="compositionally biased region" description="Basic and acidic residues" evidence="1">
    <location>
        <begin position="26"/>
        <end position="37"/>
    </location>
</feature>
<comment type="caution">
    <text evidence="2">The sequence shown here is derived from an EMBL/GenBank/DDBJ whole genome shotgun (WGS) entry which is preliminary data.</text>
</comment>
<feature type="region of interest" description="Disordered" evidence="1">
    <location>
        <begin position="1"/>
        <end position="46"/>
    </location>
</feature>
<sequence>MRPVPESSMREDAVRRRWPATRHHRAESAAAHREHGVHGAFCHPAR</sequence>
<proteinExistence type="predicted"/>
<keyword evidence="3" id="KW-1185">Reference proteome</keyword>